<dbReference type="NCBIfam" id="TIGR03436">
    <property type="entry name" value="acidobact_VWFA"/>
    <property type="match status" value="1"/>
</dbReference>
<evidence type="ECO:0000259" key="2">
    <source>
        <dbReference type="PROSITE" id="PS50234"/>
    </source>
</evidence>
<dbReference type="CDD" id="cd00198">
    <property type="entry name" value="vWFA"/>
    <property type="match status" value="1"/>
</dbReference>
<dbReference type="InterPro" id="IPR002035">
    <property type="entry name" value="VWF_A"/>
</dbReference>
<evidence type="ECO:0000313" key="4">
    <source>
        <dbReference type="Proteomes" id="UP000238701"/>
    </source>
</evidence>
<dbReference type="Pfam" id="PF00092">
    <property type="entry name" value="VWA"/>
    <property type="match status" value="1"/>
</dbReference>
<feature type="signal peptide" evidence="1">
    <location>
        <begin position="1"/>
        <end position="25"/>
    </location>
</feature>
<sequence>MAMLSHRQGWSFTLVASLFPCVFFALSPSDAPVVTYHTGTSEVRVTFYATDESNHLVETVGKDDFAVVDGETVIRDFRSLTRSNDTELDVVAVVDASESVAPRFRATMNDVMQLVSQERLATKDNISVVSFNGPRPVLLCTRDCRSPAAGQRLLTVKAAGPTPLFDALAYAANFISSRHVPGVRQVLILFSDGNDTISMTSGRDALEAVIASGALLYTVDLNESRKAAEGSIALERMAEATGGRSFSVGEGAVNVLQAALDDLHASYVVTYVLPSRVVGFHSLRILPKHNLNLRFHCRSGYYYDQSIR</sequence>
<dbReference type="SUPFAM" id="SSF53300">
    <property type="entry name" value="vWA-like"/>
    <property type="match status" value="1"/>
</dbReference>
<feature type="domain" description="VWFA" evidence="2">
    <location>
        <begin position="89"/>
        <end position="263"/>
    </location>
</feature>
<dbReference type="EMBL" id="OMOD01000169">
    <property type="protein sequence ID" value="SPF47219.1"/>
    <property type="molecule type" value="Genomic_DNA"/>
</dbReference>
<reference evidence="4" key="1">
    <citation type="submission" date="2018-02" db="EMBL/GenBank/DDBJ databases">
        <authorList>
            <person name="Hausmann B."/>
        </authorList>
    </citation>
    <scope>NUCLEOTIDE SEQUENCE [LARGE SCALE GENOMIC DNA]</scope>
    <source>
        <strain evidence="4">Peat soil MAG SbA1</strain>
    </source>
</reference>
<protein>
    <recommendedName>
        <fullName evidence="2">VWFA domain-containing protein</fullName>
    </recommendedName>
</protein>
<keyword evidence="1" id="KW-0732">Signal</keyword>
<dbReference type="InterPro" id="IPR036465">
    <property type="entry name" value="vWFA_dom_sf"/>
</dbReference>
<dbReference type="AlphaFoldDB" id="A0A2U3L641"/>
<dbReference type="PROSITE" id="PS50234">
    <property type="entry name" value="VWFA"/>
    <property type="match status" value="1"/>
</dbReference>
<name>A0A2U3L641_9BACT</name>
<organism evidence="3 4">
    <name type="scientific">Candidatus Sulfotelmatobacter kueseliae</name>
    <dbReference type="NCBI Taxonomy" id="2042962"/>
    <lineage>
        <taxon>Bacteria</taxon>
        <taxon>Pseudomonadati</taxon>
        <taxon>Acidobacteriota</taxon>
        <taxon>Terriglobia</taxon>
        <taxon>Terriglobales</taxon>
        <taxon>Candidatus Korobacteraceae</taxon>
        <taxon>Candidatus Sulfotelmatobacter</taxon>
    </lineage>
</organism>
<evidence type="ECO:0000256" key="1">
    <source>
        <dbReference type="SAM" id="SignalP"/>
    </source>
</evidence>
<accession>A0A2U3L641</accession>
<dbReference type="Gene3D" id="3.40.50.410">
    <property type="entry name" value="von Willebrand factor, type A domain"/>
    <property type="match status" value="1"/>
</dbReference>
<evidence type="ECO:0000313" key="3">
    <source>
        <dbReference type="EMBL" id="SPF47219.1"/>
    </source>
</evidence>
<feature type="chain" id="PRO_5015637951" description="VWFA domain-containing protein" evidence="1">
    <location>
        <begin position="26"/>
        <end position="308"/>
    </location>
</feature>
<dbReference type="SMART" id="SM00327">
    <property type="entry name" value="VWA"/>
    <property type="match status" value="1"/>
</dbReference>
<dbReference type="InterPro" id="IPR017802">
    <property type="entry name" value="VWFA-rel_acidobac-type"/>
</dbReference>
<dbReference type="Proteomes" id="UP000238701">
    <property type="component" value="Unassembled WGS sequence"/>
</dbReference>
<gene>
    <name evidence="3" type="ORF">SBA1_720010</name>
</gene>
<proteinExistence type="predicted"/>